<gene>
    <name evidence="1" type="ORF">PMIN01_01621</name>
</gene>
<accession>A0A9P6GNM1</accession>
<keyword evidence="2" id="KW-1185">Reference proteome</keyword>
<reference evidence="1" key="1">
    <citation type="journal article" date="2020" name="Mol. Plant Microbe Interact.">
        <title>Genome Sequence of the Biocontrol Agent Coniothyrium minitans strain Conio (IMI 134523).</title>
        <authorList>
            <person name="Patel D."/>
            <person name="Shittu T.A."/>
            <person name="Baroncelli R."/>
            <person name="Muthumeenakshi S."/>
            <person name="Osborne T.H."/>
            <person name="Janganan T.K."/>
            <person name="Sreenivasaprasad S."/>
        </authorList>
    </citation>
    <scope>NUCLEOTIDE SEQUENCE</scope>
    <source>
        <strain evidence="1">Conio</strain>
    </source>
</reference>
<dbReference type="Proteomes" id="UP000756921">
    <property type="component" value="Unassembled WGS sequence"/>
</dbReference>
<proteinExistence type="predicted"/>
<dbReference type="EMBL" id="WJXW01000002">
    <property type="protein sequence ID" value="KAF9738987.1"/>
    <property type="molecule type" value="Genomic_DNA"/>
</dbReference>
<evidence type="ECO:0000313" key="1">
    <source>
        <dbReference type="EMBL" id="KAF9738987.1"/>
    </source>
</evidence>
<organism evidence="1 2">
    <name type="scientific">Paraphaeosphaeria minitans</name>
    <dbReference type="NCBI Taxonomy" id="565426"/>
    <lineage>
        <taxon>Eukaryota</taxon>
        <taxon>Fungi</taxon>
        <taxon>Dikarya</taxon>
        <taxon>Ascomycota</taxon>
        <taxon>Pezizomycotina</taxon>
        <taxon>Dothideomycetes</taxon>
        <taxon>Pleosporomycetidae</taxon>
        <taxon>Pleosporales</taxon>
        <taxon>Massarineae</taxon>
        <taxon>Didymosphaeriaceae</taxon>
        <taxon>Paraphaeosphaeria</taxon>
    </lineage>
</organism>
<sequence>MAGMSDSLRKEIQEKMWSLQSHIESYTESMRVQQDINRHHVAVELKIVAARDEQNKLLGADNGILIAFLEAELDTIFEHFKAQVKESEGHRQQAMATGGWLLERGVDVMKGKYPEGLKWNVSRATQTDGA</sequence>
<evidence type="ECO:0000313" key="2">
    <source>
        <dbReference type="Proteomes" id="UP000756921"/>
    </source>
</evidence>
<dbReference type="AlphaFoldDB" id="A0A9P6GNM1"/>
<comment type="caution">
    <text evidence="1">The sequence shown here is derived from an EMBL/GenBank/DDBJ whole genome shotgun (WGS) entry which is preliminary data.</text>
</comment>
<protein>
    <submittedName>
        <fullName evidence="1">Uncharacterized protein</fullName>
    </submittedName>
</protein>
<name>A0A9P6GNM1_9PLEO</name>
<dbReference type="OrthoDB" id="10550038at2759"/>